<keyword evidence="2 6" id="KW-0812">Transmembrane</keyword>
<reference evidence="7" key="1">
    <citation type="submission" date="2016-10" db="EMBL/GenBank/DDBJ databases">
        <authorList>
            <person name="de Groot N.N."/>
        </authorList>
    </citation>
    <scope>NUCLEOTIDE SEQUENCE</scope>
</reference>
<comment type="subcellular location">
    <subcellularLocation>
        <location evidence="1">Membrane</location>
        <topology evidence="1">Multi-pass membrane protein</topology>
    </subcellularLocation>
</comment>
<dbReference type="InterPro" id="IPR001182">
    <property type="entry name" value="FtsW/RodA"/>
</dbReference>
<organism evidence="7">
    <name type="scientific">hydrothermal vent metagenome</name>
    <dbReference type="NCBI Taxonomy" id="652676"/>
    <lineage>
        <taxon>unclassified sequences</taxon>
        <taxon>metagenomes</taxon>
        <taxon>ecological metagenomes</taxon>
    </lineage>
</organism>
<dbReference type="AlphaFoldDB" id="A0A1W1BCX6"/>
<evidence type="ECO:0000256" key="2">
    <source>
        <dbReference type="ARBA" id="ARBA00022692"/>
    </source>
</evidence>
<feature type="transmembrane region" description="Helical" evidence="6">
    <location>
        <begin position="12"/>
        <end position="32"/>
    </location>
</feature>
<keyword evidence="5 6" id="KW-0472">Membrane</keyword>
<evidence type="ECO:0000256" key="1">
    <source>
        <dbReference type="ARBA" id="ARBA00004141"/>
    </source>
</evidence>
<dbReference type="GO" id="GO:0008360">
    <property type="term" value="P:regulation of cell shape"/>
    <property type="evidence" value="ECO:0007669"/>
    <property type="project" value="UniProtKB-KW"/>
</dbReference>
<protein>
    <submittedName>
        <fullName evidence="7">Cell division protein FtsW</fullName>
    </submittedName>
</protein>
<keyword evidence="3" id="KW-0133">Cell shape</keyword>
<accession>A0A1W1BCX6</accession>
<evidence type="ECO:0000256" key="3">
    <source>
        <dbReference type="ARBA" id="ARBA00022960"/>
    </source>
</evidence>
<gene>
    <name evidence="7" type="ORF">MNB_SV-6-1486</name>
</gene>
<dbReference type="GO" id="GO:0016020">
    <property type="term" value="C:membrane"/>
    <property type="evidence" value="ECO:0007669"/>
    <property type="project" value="UniProtKB-SubCell"/>
</dbReference>
<keyword evidence="4 6" id="KW-1133">Transmembrane helix</keyword>
<evidence type="ECO:0000256" key="6">
    <source>
        <dbReference type="SAM" id="Phobius"/>
    </source>
</evidence>
<keyword evidence="7" id="KW-0131">Cell cycle</keyword>
<evidence type="ECO:0000256" key="4">
    <source>
        <dbReference type="ARBA" id="ARBA00022989"/>
    </source>
</evidence>
<dbReference type="Pfam" id="PF01098">
    <property type="entry name" value="FTSW_RODA_SPOVE"/>
    <property type="match status" value="1"/>
</dbReference>
<evidence type="ECO:0000313" key="7">
    <source>
        <dbReference type="EMBL" id="SFV51431.1"/>
    </source>
</evidence>
<name>A0A1W1BCX6_9ZZZZ</name>
<proteinExistence type="predicted"/>
<dbReference type="GO" id="GO:0051301">
    <property type="term" value="P:cell division"/>
    <property type="evidence" value="ECO:0007669"/>
    <property type="project" value="UniProtKB-KW"/>
</dbReference>
<dbReference type="EMBL" id="FPHC01000022">
    <property type="protein sequence ID" value="SFV51431.1"/>
    <property type="molecule type" value="Genomic_DNA"/>
</dbReference>
<sequence>MTPIKGIAVPFLSYGGSQIVANSIAIGMVLMVSKKMIRWRDHDY</sequence>
<keyword evidence="7" id="KW-0132">Cell division</keyword>
<evidence type="ECO:0000256" key="5">
    <source>
        <dbReference type="ARBA" id="ARBA00023136"/>
    </source>
</evidence>